<feature type="compositionally biased region" description="Basic and acidic residues" evidence="1">
    <location>
        <begin position="114"/>
        <end position="127"/>
    </location>
</feature>
<name>A0A3P7IQP9_STRVU</name>
<dbReference type="OrthoDB" id="2687620at2759"/>
<keyword evidence="3" id="KW-1185">Reference proteome</keyword>
<sequence>MNFDEEVEGEEKQTIWNGHEGKIDSPGSSSDATRKKQSSRTSSASKALYAESPQSPQSSPLRHKPNSTMRGRRRLLATNGRSNRRSARLSSGGVVPGLSVVRAPHSPLHVKITRSDEVNSTPTDRKGARPGKVTSADKRSPSKLLKIPGMQNFRHGRQSTIIKQITNKYRIMAEKKRLTGDTADH</sequence>
<accession>A0A3P7IQP9</accession>
<feature type="compositionally biased region" description="Basic residues" evidence="1">
    <location>
        <begin position="61"/>
        <end position="75"/>
    </location>
</feature>
<evidence type="ECO:0000313" key="3">
    <source>
        <dbReference type="Proteomes" id="UP000270094"/>
    </source>
</evidence>
<reference evidence="2 3" key="1">
    <citation type="submission" date="2018-11" db="EMBL/GenBank/DDBJ databases">
        <authorList>
            <consortium name="Pathogen Informatics"/>
        </authorList>
    </citation>
    <scope>NUCLEOTIDE SEQUENCE [LARGE SCALE GENOMIC DNA]</scope>
</reference>
<feature type="compositionally biased region" description="Low complexity" evidence="1">
    <location>
        <begin position="89"/>
        <end position="100"/>
    </location>
</feature>
<feature type="region of interest" description="Disordered" evidence="1">
    <location>
        <begin position="114"/>
        <end position="142"/>
    </location>
</feature>
<dbReference type="Proteomes" id="UP000270094">
    <property type="component" value="Unassembled WGS sequence"/>
</dbReference>
<dbReference type="EMBL" id="UYYB01003535">
    <property type="protein sequence ID" value="VDM66717.1"/>
    <property type="molecule type" value="Genomic_DNA"/>
</dbReference>
<evidence type="ECO:0000256" key="1">
    <source>
        <dbReference type="SAM" id="MobiDB-lite"/>
    </source>
</evidence>
<feature type="region of interest" description="Disordered" evidence="1">
    <location>
        <begin position="1"/>
        <end position="100"/>
    </location>
</feature>
<dbReference type="AlphaFoldDB" id="A0A3P7IQP9"/>
<gene>
    <name evidence="2" type="ORF">SVUK_LOCUS1715</name>
</gene>
<proteinExistence type="predicted"/>
<protein>
    <submittedName>
        <fullName evidence="2">Uncharacterized protein</fullName>
    </submittedName>
</protein>
<organism evidence="2 3">
    <name type="scientific">Strongylus vulgaris</name>
    <name type="common">Blood worm</name>
    <dbReference type="NCBI Taxonomy" id="40348"/>
    <lineage>
        <taxon>Eukaryota</taxon>
        <taxon>Metazoa</taxon>
        <taxon>Ecdysozoa</taxon>
        <taxon>Nematoda</taxon>
        <taxon>Chromadorea</taxon>
        <taxon>Rhabditida</taxon>
        <taxon>Rhabditina</taxon>
        <taxon>Rhabditomorpha</taxon>
        <taxon>Strongyloidea</taxon>
        <taxon>Strongylidae</taxon>
        <taxon>Strongylus</taxon>
    </lineage>
</organism>
<evidence type="ECO:0000313" key="2">
    <source>
        <dbReference type="EMBL" id="VDM66717.1"/>
    </source>
</evidence>